<evidence type="ECO:0000259" key="8">
    <source>
        <dbReference type="Pfam" id="PF12704"/>
    </source>
</evidence>
<feature type="domain" description="ABC3 transporter permease C-terminal" evidence="7">
    <location>
        <begin position="290"/>
        <end position="403"/>
    </location>
</feature>
<feature type="domain" description="MacB-like periplasmic core" evidence="8">
    <location>
        <begin position="20"/>
        <end position="238"/>
    </location>
</feature>
<feature type="transmembrane region" description="Helical" evidence="6">
    <location>
        <begin position="666"/>
        <end position="689"/>
    </location>
</feature>
<name>A0ABP8M9R9_9BACT</name>
<keyword evidence="4 6" id="KW-1133">Transmembrane helix</keyword>
<feature type="transmembrane region" description="Helical" evidence="6">
    <location>
        <begin position="744"/>
        <end position="766"/>
    </location>
</feature>
<dbReference type="PANTHER" id="PTHR30572:SF18">
    <property type="entry name" value="ABC-TYPE MACROLIDE FAMILY EXPORT SYSTEM PERMEASE COMPONENT 2"/>
    <property type="match status" value="1"/>
</dbReference>
<feature type="transmembrane region" description="Helical" evidence="6">
    <location>
        <begin position="425"/>
        <end position="444"/>
    </location>
</feature>
<dbReference type="InterPro" id="IPR050250">
    <property type="entry name" value="Macrolide_Exporter_MacB"/>
</dbReference>
<evidence type="ECO:0000256" key="4">
    <source>
        <dbReference type="ARBA" id="ARBA00022989"/>
    </source>
</evidence>
<dbReference type="InterPro" id="IPR003838">
    <property type="entry name" value="ABC3_permease_C"/>
</dbReference>
<evidence type="ECO:0000313" key="9">
    <source>
        <dbReference type="EMBL" id="GAA4446986.1"/>
    </source>
</evidence>
<dbReference type="EMBL" id="BAABHD010000003">
    <property type="protein sequence ID" value="GAA4446986.1"/>
    <property type="molecule type" value="Genomic_DNA"/>
</dbReference>
<accession>A0ABP8M9R9</accession>
<evidence type="ECO:0000256" key="3">
    <source>
        <dbReference type="ARBA" id="ARBA00022692"/>
    </source>
</evidence>
<proteinExistence type="predicted"/>
<evidence type="ECO:0000313" key="10">
    <source>
        <dbReference type="Proteomes" id="UP001501175"/>
    </source>
</evidence>
<dbReference type="Proteomes" id="UP001501175">
    <property type="component" value="Unassembled WGS sequence"/>
</dbReference>
<sequence length="789" mass="87363">MLRNYLTITLRNLWKHKLFSAINIFGLASGMMVCLLAIIHIKGAFDYDNFHPNRHRVYRVLTDVATNEHGVVAHASSPMPLAGALQQDYAFVEQTARVVRVYGEFAEGHKRFNLLSWAVDPGFFTIFSGFQLAQGQAAAEPRTVVLTRETAEKFFGTANPIGRVLQHDELGPLTVTGVLADNPTHSHLKFDLLLSLKTPGNPAYRHLFEDWRQYAVGYTYVMLKPGTMEKALSDALSAINKQTIQGLQFTREKGYSFRTQALTNVSPGLEELAMSTYERQIGGLLVEIGVGLLTLLLAAFNYINLTLARSLSRAREVGIRKVSGALRWQLMGQFMAESVVLSLLALGLAYVMLQFVKPMPFVQQWLIGGVQWDETLWIVFILFSIVTGVLAGIVPARVLSGFQPAQVLRSQTGLRVLRGISLRKSLIVAQFAISMIALIFLLTMGRQQHYMATADYGFRRESVLNIPLNGIPYQRLTHELSQLSGVERVSATSDLFGSFGDSQVFRRQRATSDSMMAFTFAVDHQFVPNMNLSLLAGQNMPVPAADTAGRFVLINEEAVNAFHLGSAREAVGQSLWLNDSTELQIAGVLKDFRFTSFAWSIKPLVLRYQPAQFRYLNVGVAKGAGEAVLADAKAVLKKLTPYEPFTGQWYDDFLYQRHNHREDLDFLSLLTGLALSIACLGLLGMVTYTTETRTKEVGIRKVMGADITQIVALLSWDFVKLLLIASAIALPLGALAGMAFLINFAYHVSIGIETLGVCFLVMLLLGGLTIGWRTYRAASANPVKSLRAE</sequence>
<feature type="transmembrane region" description="Helical" evidence="6">
    <location>
        <begin position="21"/>
        <end position="41"/>
    </location>
</feature>
<feature type="transmembrane region" description="Helical" evidence="6">
    <location>
        <begin position="710"/>
        <end position="732"/>
    </location>
</feature>
<protein>
    <submittedName>
        <fullName evidence="9">ABC transporter permease</fullName>
    </submittedName>
</protein>
<evidence type="ECO:0000259" key="7">
    <source>
        <dbReference type="Pfam" id="PF02687"/>
    </source>
</evidence>
<evidence type="ECO:0000256" key="6">
    <source>
        <dbReference type="SAM" id="Phobius"/>
    </source>
</evidence>
<feature type="transmembrane region" description="Helical" evidence="6">
    <location>
        <begin position="334"/>
        <end position="356"/>
    </location>
</feature>
<keyword evidence="2" id="KW-1003">Cell membrane</keyword>
<dbReference type="Pfam" id="PF12704">
    <property type="entry name" value="MacB_PCD"/>
    <property type="match status" value="1"/>
</dbReference>
<comment type="subcellular location">
    <subcellularLocation>
        <location evidence="1">Cell membrane</location>
        <topology evidence="1">Multi-pass membrane protein</topology>
    </subcellularLocation>
</comment>
<evidence type="ECO:0000256" key="1">
    <source>
        <dbReference type="ARBA" id="ARBA00004651"/>
    </source>
</evidence>
<keyword evidence="10" id="KW-1185">Reference proteome</keyword>
<keyword evidence="3 6" id="KW-0812">Transmembrane</keyword>
<dbReference type="InterPro" id="IPR025857">
    <property type="entry name" value="MacB_PCD"/>
</dbReference>
<dbReference type="Pfam" id="PF02687">
    <property type="entry name" value="FtsX"/>
    <property type="match status" value="2"/>
</dbReference>
<feature type="domain" description="ABC3 transporter permease C-terminal" evidence="7">
    <location>
        <begin position="670"/>
        <end position="782"/>
    </location>
</feature>
<evidence type="ECO:0000256" key="5">
    <source>
        <dbReference type="ARBA" id="ARBA00023136"/>
    </source>
</evidence>
<organism evidence="9 10">
    <name type="scientific">Nibrella saemangeumensis</name>
    <dbReference type="NCBI Taxonomy" id="1084526"/>
    <lineage>
        <taxon>Bacteria</taxon>
        <taxon>Pseudomonadati</taxon>
        <taxon>Bacteroidota</taxon>
        <taxon>Cytophagia</taxon>
        <taxon>Cytophagales</taxon>
        <taxon>Spirosomataceae</taxon>
        <taxon>Nibrella</taxon>
    </lineage>
</organism>
<gene>
    <name evidence="9" type="ORF">GCM10023189_02730</name>
</gene>
<dbReference type="RefSeq" id="WP_345239848.1">
    <property type="nucleotide sequence ID" value="NZ_BAABHD010000003.1"/>
</dbReference>
<feature type="transmembrane region" description="Helical" evidence="6">
    <location>
        <begin position="281"/>
        <end position="303"/>
    </location>
</feature>
<comment type="caution">
    <text evidence="9">The sequence shown here is derived from an EMBL/GenBank/DDBJ whole genome shotgun (WGS) entry which is preliminary data.</text>
</comment>
<dbReference type="PANTHER" id="PTHR30572">
    <property type="entry name" value="MEMBRANE COMPONENT OF TRANSPORTER-RELATED"/>
    <property type="match status" value="1"/>
</dbReference>
<feature type="transmembrane region" description="Helical" evidence="6">
    <location>
        <begin position="376"/>
        <end position="399"/>
    </location>
</feature>
<evidence type="ECO:0000256" key="2">
    <source>
        <dbReference type="ARBA" id="ARBA00022475"/>
    </source>
</evidence>
<reference evidence="10" key="1">
    <citation type="journal article" date="2019" name="Int. J. Syst. Evol. Microbiol.">
        <title>The Global Catalogue of Microorganisms (GCM) 10K type strain sequencing project: providing services to taxonomists for standard genome sequencing and annotation.</title>
        <authorList>
            <consortium name="The Broad Institute Genomics Platform"/>
            <consortium name="The Broad Institute Genome Sequencing Center for Infectious Disease"/>
            <person name="Wu L."/>
            <person name="Ma J."/>
        </authorList>
    </citation>
    <scope>NUCLEOTIDE SEQUENCE [LARGE SCALE GENOMIC DNA]</scope>
    <source>
        <strain evidence="10">JCM 17927</strain>
    </source>
</reference>
<keyword evidence="5 6" id="KW-0472">Membrane</keyword>